<evidence type="ECO:0000313" key="1">
    <source>
        <dbReference type="EMBL" id="XDI97882.1"/>
    </source>
</evidence>
<reference evidence="1" key="1">
    <citation type="submission" date="2024-06" db="EMBL/GenBank/DDBJ databases">
        <authorList>
            <person name="Agudelo-Romero P."/>
            <person name="Caparros-Martin J.A."/>
            <person name="Sharma A."/>
            <person name="Saladie M."/>
            <person name="Stick S.M."/>
            <person name="O'Gara F."/>
        </authorList>
    </citation>
    <scope>NUCLEOTIDE SEQUENCE</scope>
    <source>
        <strain evidence="1">VContig3</strain>
    </source>
</reference>
<dbReference type="Gene3D" id="3.40.91.30">
    <property type="match status" value="1"/>
</dbReference>
<protein>
    <submittedName>
        <fullName evidence="1">Holliday junction resolvase</fullName>
    </submittedName>
</protein>
<organism evidence="1">
    <name type="scientific">Pakpunavirus sp</name>
    <dbReference type="NCBI Taxonomy" id="2833053"/>
    <lineage>
        <taxon>Viruses</taxon>
        <taxon>Duplodnaviria</taxon>
        <taxon>Heunggongvirae</taxon>
        <taxon>Uroviricota</taxon>
        <taxon>Caudoviricetes</taxon>
        <taxon>Vandenendeviridae</taxon>
        <taxon>Skurskavirinae</taxon>
        <taxon>Pakpunavirus</taxon>
    </lineage>
</organism>
<accession>A0AB39BYX4</accession>
<dbReference type="InterPro" id="IPR009414">
    <property type="entry name" value="DUF1064"/>
</dbReference>
<dbReference type="EMBL" id="PP986817">
    <property type="protein sequence ID" value="XDI97882.1"/>
    <property type="molecule type" value="Genomic_DNA"/>
</dbReference>
<sequence>MTAITWTEERVAFLTEHYPKQGRDWCAEAMGLTAGQIRSKASRMGLRANGVSEAWKAKQERHAQKLTGRKRPAQSAVMKQLHAEGKLLTKEVQKANGERISKWIQSNPHPRGMTGIKHSAATLSLIGSKSRARWAGLTPDQVADQVKKMMATKSANGTVANPRPKASWKAEWREIGGRRKYYRSRWEANYAYYLEWLKTIGEIADWSHEPKTFWFEGIKRGCVSYLPDFWVKDADGSESYHEVKGWMDDRSKTKIKRMAKYHPTVKLIVIDSKGYAALKRKVAAVVPGWEQ</sequence>
<proteinExistence type="predicted"/>
<name>A0AB39BYX4_9CAUD</name>
<dbReference type="Pfam" id="PF06356">
    <property type="entry name" value="DUF1064"/>
    <property type="match status" value="1"/>
</dbReference>